<dbReference type="GO" id="GO:0005840">
    <property type="term" value="C:ribosome"/>
    <property type="evidence" value="ECO:0007669"/>
    <property type="project" value="UniProtKB-KW"/>
</dbReference>
<dbReference type="Gene3D" id="4.10.1060.50">
    <property type="match status" value="1"/>
</dbReference>
<evidence type="ECO:0000259" key="5">
    <source>
        <dbReference type="SMART" id="SM01377"/>
    </source>
</evidence>
<evidence type="ECO:0000256" key="4">
    <source>
        <dbReference type="ARBA" id="ARBA00023274"/>
    </source>
</evidence>
<organism evidence="6 7">
    <name type="scientific">Plasmodium falciparum Tanzania</name>
    <name type="common">2000708</name>
    <dbReference type="NCBI Taxonomy" id="1036725"/>
    <lineage>
        <taxon>Eukaryota</taxon>
        <taxon>Sar</taxon>
        <taxon>Alveolata</taxon>
        <taxon>Apicomplexa</taxon>
        <taxon>Aconoidasida</taxon>
        <taxon>Haemosporida</taxon>
        <taxon>Plasmodiidae</taxon>
        <taxon>Plasmodium</taxon>
        <taxon>Plasmodium (Laverania)</taxon>
    </lineage>
</organism>
<evidence type="ECO:0000256" key="1">
    <source>
        <dbReference type="ARBA" id="ARBA00004496"/>
    </source>
</evidence>
<feature type="domain" description="Large ribosomal subunit protein eL40" evidence="5">
    <location>
        <begin position="30"/>
        <end position="81"/>
    </location>
</feature>
<dbReference type="SMART" id="SM01377">
    <property type="entry name" value="Ribosomal_L40e"/>
    <property type="match status" value="1"/>
</dbReference>
<dbReference type="eggNOG" id="KOG0003">
    <property type="taxonomic scope" value="Eukaryota"/>
</dbReference>
<keyword evidence="4" id="KW-0687">Ribonucleoprotein</keyword>
<dbReference type="OrthoDB" id="428577at2759"/>
<dbReference type="Proteomes" id="UP000030708">
    <property type="component" value="Unassembled WGS sequence"/>
</dbReference>
<reference evidence="6 7" key="1">
    <citation type="submission" date="2013-02" db="EMBL/GenBank/DDBJ databases">
        <title>The Genome Annotation of Plasmodium falciparum Tanzania (2000708).</title>
        <authorList>
            <consortium name="The Broad Institute Genome Sequencing Platform"/>
            <consortium name="The Broad Institute Genome Sequencing Center for Infectious Disease"/>
            <person name="Neafsey D."/>
            <person name="Hoffman S."/>
            <person name="Volkman S."/>
            <person name="Rosenthal P."/>
            <person name="Walker B."/>
            <person name="Young S.K."/>
            <person name="Zeng Q."/>
            <person name="Gargeya S."/>
            <person name="Fitzgerald M."/>
            <person name="Haas B."/>
            <person name="Abouelleil A."/>
            <person name="Allen A.W."/>
            <person name="Alvarado L."/>
            <person name="Arachchi H.M."/>
            <person name="Berlin A.M."/>
            <person name="Chapman S.B."/>
            <person name="Gainer-Dewar J."/>
            <person name="Goldberg J."/>
            <person name="Griggs A."/>
            <person name="Gujja S."/>
            <person name="Hansen M."/>
            <person name="Howarth C."/>
            <person name="Imamovic A."/>
            <person name="Ireland A."/>
            <person name="Larimer J."/>
            <person name="McCowan C."/>
            <person name="Murphy C."/>
            <person name="Pearson M."/>
            <person name="Poon T.W."/>
            <person name="Priest M."/>
            <person name="Roberts A."/>
            <person name="Saif S."/>
            <person name="Shea T."/>
            <person name="Sisk P."/>
            <person name="Sykes S."/>
            <person name="Wortman J."/>
            <person name="Nusbaum C."/>
            <person name="Birren B."/>
        </authorList>
    </citation>
    <scope>NUCLEOTIDE SEQUENCE [LARGE SCALE GENOMIC DNA]</scope>
    <source>
        <strain evidence="7">Tanzania (2000708)</strain>
    </source>
</reference>
<dbReference type="InterPro" id="IPR001975">
    <property type="entry name" value="Ribosomal_eL40_dom"/>
</dbReference>
<dbReference type="InterPro" id="IPR038587">
    <property type="entry name" value="Ribosomal_eL40_sf"/>
</dbReference>
<dbReference type="AlphaFoldDB" id="A0A024W2P0"/>
<dbReference type="GO" id="GO:0003735">
    <property type="term" value="F:structural constituent of ribosome"/>
    <property type="evidence" value="ECO:0007669"/>
    <property type="project" value="InterPro"/>
</dbReference>
<dbReference type="FunFam" id="4.10.1060.50:FF:000001">
    <property type="entry name" value="ubiquitin-60S ribosomal protein L40"/>
    <property type="match status" value="1"/>
</dbReference>
<protein>
    <submittedName>
        <fullName evidence="6">Ubiquitin-60S ribosomal protein L40</fullName>
    </submittedName>
</protein>
<keyword evidence="3 6" id="KW-0689">Ribosomal protein</keyword>
<dbReference type="SUPFAM" id="SSF57829">
    <property type="entry name" value="Zn-binding ribosomal proteins"/>
    <property type="match status" value="1"/>
</dbReference>
<dbReference type="InterPro" id="IPR011332">
    <property type="entry name" value="Ribosomal_zn-bd"/>
</dbReference>
<evidence type="ECO:0000256" key="3">
    <source>
        <dbReference type="ARBA" id="ARBA00022980"/>
    </source>
</evidence>
<evidence type="ECO:0000256" key="2">
    <source>
        <dbReference type="ARBA" id="ARBA00022490"/>
    </source>
</evidence>
<comment type="subcellular location">
    <subcellularLocation>
        <location evidence="1">Cytoplasm</location>
    </subcellularLocation>
</comment>
<sequence>MNILHFLLDSFFIKKLYQKYNRVLRLRGGAIEPSLAQLAQKYNCQKLICRKCYARLHPRATNCRNKKCGRTNQLRPKKKLK</sequence>
<name>A0A024W2P0_PLAFA</name>
<dbReference type="GO" id="GO:0005737">
    <property type="term" value="C:cytoplasm"/>
    <property type="evidence" value="ECO:0007669"/>
    <property type="project" value="UniProtKB-SubCell"/>
</dbReference>
<dbReference type="Pfam" id="PF01020">
    <property type="entry name" value="Ribosomal_L40e"/>
    <property type="match status" value="1"/>
</dbReference>
<proteinExistence type="predicted"/>
<keyword evidence="2" id="KW-0963">Cytoplasm</keyword>
<dbReference type="GO" id="GO:1990904">
    <property type="term" value="C:ribonucleoprotein complex"/>
    <property type="evidence" value="ECO:0007669"/>
    <property type="project" value="UniProtKB-KW"/>
</dbReference>
<accession>A0A024W2P0</accession>
<gene>
    <name evidence="6" type="ORF">PFTANZ_04891</name>
</gene>
<dbReference type="EMBL" id="KI926524">
    <property type="protein sequence ID" value="ETW34401.1"/>
    <property type="molecule type" value="Genomic_DNA"/>
</dbReference>
<evidence type="ECO:0000313" key="6">
    <source>
        <dbReference type="EMBL" id="ETW34401.1"/>
    </source>
</evidence>
<evidence type="ECO:0000313" key="7">
    <source>
        <dbReference type="Proteomes" id="UP000030708"/>
    </source>
</evidence>
<reference evidence="6 7" key="2">
    <citation type="submission" date="2013-02" db="EMBL/GenBank/DDBJ databases">
        <title>The Genome Sequence of Plasmodium falciparum Tanzania (2000708).</title>
        <authorList>
            <consortium name="The Broad Institute Genome Sequencing Platform"/>
            <consortium name="The Broad Institute Genome Sequencing Center for Infectious Disease"/>
            <person name="Neafsey D."/>
            <person name="Cheeseman I."/>
            <person name="Volkman S."/>
            <person name="Adams J."/>
            <person name="Walker B."/>
            <person name="Young S.K."/>
            <person name="Zeng Q."/>
            <person name="Gargeya S."/>
            <person name="Fitzgerald M."/>
            <person name="Haas B."/>
            <person name="Abouelleil A."/>
            <person name="Alvarado L."/>
            <person name="Arachchi H.M."/>
            <person name="Berlin A.M."/>
            <person name="Chapman S.B."/>
            <person name="Dewar J."/>
            <person name="Goldberg J."/>
            <person name="Griggs A."/>
            <person name="Gujja S."/>
            <person name="Hansen M."/>
            <person name="Howarth C."/>
            <person name="Imamovic A."/>
            <person name="Larimer J."/>
            <person name="McCowan C."/>
            <person name="Murphy C."/>
            <person name="Neiman D."/>
            <person name="Pearson M."/>
            <person name="Priest M."/>
            <person name="Roberts A."/>
            <person name="Saif S."/>
            <person name="Shea T."/>
            <person name="Sisk P."/>
            <person name="Sykes S."/>
            <person name="Wortman J."/>
            <person name="Nusbaum C."/>
            <person name="Birren B."/>
        </authorList>
    </citation>
    <scope>NUCLEOTIDE SEQUENCE [LARGE SCALE GENOMIC DNA]</scope>
    <source>
        <strain evidence="7">Tanzania (2000708)</strain>
    </source>
</reference>
<dbReference type="GO" id="GO:0006412">
    <property type="term" value="P:translation"/>
    <property type="evidence" value="ECO:0007669"/>
    <property type="project" value="InterPro"/>
</dbReference>